<dbReference type="EMBL" id="JBHRTR010000011">
    <property type="protein sequence ID" value="MFC3226394.1"/>
    <property type="molecule type" value="Genomic_DNA"/>
</dbReference>
<keyword evidence="2" id="KW-1185">Reference proteome</keyword>
<comment type="caution">
    <text evidence="1">The sequence shown here is derived from an EMBL/GenBank/DDBJ whole genome shotgun (WGS) entry which is preliminary data.</text>
</comment>
<reference evidence="2" key="1">
    <citation type="journal article" date="2019" name="Int. J. Syst. Evol. Microbiol.">
        <title>The Global Catalogue of Microorganisms (GCM) 10K type strain sequencing project: providing services to taxonomists for standard genome sequencing and annotation.</title>
        <authorList>
            <consortium name="The Broad Institute Genomics Platform"/>
            <consortium name="The Broad Institute Genome Sequencing Center for Infectious Disease"/>
            <person name="Wu L."/>
            <person name="Ma J."/>
        </authorList>
    </citation>
    <scope>NUCLEOTIDE SEQUENCE [LARGE SCALE GENOMIC DNA]</scope>
    <source>
        <strain evidence="2">KCTC 42964</strain>
    </source>
</reference>
<proteinExistence type="predicted"/>
<accession>A0ABV7KW82</accession>
<evidence type="ECO:0000313" key="2">
    <source>
        <dbReference type="Proteomes" id="UP001595528"/>
    </source>
</evidence>
<gene>
    <name evidence="1" type="ORF">ACFOGJ_04090</name>
</gene>
<evidence type="ECO:0000313" key="1">
    <source>
        <dbReference type="EMBL" id="MFC3226394.1"/>
    </source>
</evidence>
<name>A0ABV7KW82_9PROT</name>
<protein>
    <recommendedName>
        <fullName evidence="3">STAS domain-containing protein</fullName>
    </recommendedName>
</protein>
<dbReference type="Proteomes" id="UP001595528">
    <property type="component" value="Unassembled WGS sequence"/>
</dbReference>
<evidence type="ECO:0008006" key="3">
    <source>
        <dbReference type="Google" id="ProtNLM"/>
    </source>
</evidence>
<dbReference type="RefSeq" id="WP_379898351.1">
    <property type="nucleotide sequence ID" value="NZ_JBHRTR010000011.1"/>
</dbReference>
<sequence>MIDRLSFGTGSVPLVRCSGRIDDDVFFAVYDAVTARHPGDRLYLVVDLREADMSVGYDGYAWTARMVRRRGIDTVMAVICDSDPARLLDAKAGQEMAAVNGLRIVQRVIGRIEDAAAAMAAMMGREPA</sequence>
<organism evidence="1 2">
    <name type="scientific">Marinibaculum pumilum</name>
    <dbReference type="NCBI Taxonomy" id="1766165"/>
    <lineage>
        <taxon>Bacteria</taxon>
        <taxon>Pseudomonadati</taxon>
        <taxon>Pseudomonadota</taxon>
        <taxon>Alphaproteobacteria</taxon>
        <taxon>Rhodospirillales</taxon>
        <taxon>Rhodospirillaceae</taxon>
        <taxon>Marinibaculum</taxon>
    </lineage>
</organism>